<dbReference type="OrthoDB" id="8961539at2"/>
<dbReference type="AlphaFoldDB" id="A0A480AIE3"/>
<gene>
    <name evidence="1" type="ORF">AQPW35_02840</name>
</gene>
<dbReference type="EMBL" id="BJCL01000001">
    <property type="protein sequence ID" value="GCL61203.1"/>
    <property type="molecule type" value="Genomic_DNA"/>
</dbReference>
<dbReference type="Proteomes" id="UP000301751">
    <property type="component" value="Unassembled WGS sequence"/>
</dbReference>
<keyword evidence="2" id="KW-1185">Reference proteome</keyword>
<proteinExistence type="predicted"/>
<dbReference type="PANTHER" id="PTHR30143">
    <property type="entry name" value="ACID HYDRATASE"/>
    <property type="match status" value="1"/>
</dbReference>
<dbReference type="PANTHER" id="PTHR30143:SF0">
    <property type="entry name" value="2-KETO-4-PENTENOATE HYDRATASE"/>
    <property type="match status" value="1"/>
</dbReference>
<dbReference type="RefSeq" id="WP_137730975.1">
    <property type="nucleotide sequence ID" value="NZ_BJCL01000001.1"/>
</dbReference>
<organism evidence="1 2">
    <name type="scientific">Pseudaquabacterium pictum</name>
    <dbReference type="NCBI Taxonomy" id="2315236"/>
    <lineage>
        <taxon>Bacteria</taxon>
        <taxon>Pseudomonadati</taxon>
        <taxon>Pseudomonadota</taxon>
        <taxon>Betaproteobacteria</taxon>
        <taxon>Burkholderiales</taxon>
        <taxon>Sphaerotilaceae</taxon>
        <taxon>Pseudaquabacterium</taxon>
    </lineage>
</organism>
<dbReference type="SUPFAM" id="SSF56529">
    <property type="entry name" value="FAH"/>
    <property type="match status" value="1"/>
</dbReference>
<dbReference type="GO" id="GO:0008684">
    <property type="term" value="F:2-oxopent-4-enoate hydratase activity"/>
    <property type="evidence" value="ECO:0007669"/>
    <property type="project" value="TreeGrafter"/>
</dbReference>
<protein>
    <submittedName>
        <fullName evidence="1">Hydratase</fullName>
    </submittedName>
</protein>
<dbReference type="Gene3D" id="3.90.850.10">
    <property type="entry name" value="Fumarylacetoacetase-like, C-terminal domain"/>
    <property type="match status" value="1"/>
</dbReference>
<name>A0A480AIE3_9BURK</name>
<accession>A0A480AIE3</accession>
<evidence type="ECO:0000313" key="1">
    <source>
        <dbReference type="EMBL" id="GCL61203.1"/>
    </source>
</evidence>
<reference evidence="2" key="1">
    <citation type="submission" date="2019-03" db="EMBL/GenBank/DDBJ databases">
        <title>Aquabacterium pictum sp.nov., the first bacteriochlorophyll a-containing freshwater bacterium in the genus Aquabacterium of the class Betaproteobacteria.</title>
        <authorList>
            <person name="Hirose S."/>
            <person name="Tank M."/>
            <person name="Hara E."/>
            <person name="Tamaki H."/>
            <person name="Takaichi S."/>
            <person name="Haruta S."/>
            <person name="Hanada S."/>
        </authorList>
    </citation>
    <scope>NUCLEOTIDE SEQUENCE [LARGE SCALE GENOMIC DNA]</scope>
    <source>
        <strain evidence="2">W35</strain>
    </source>
</reference>
<sequence>MAPATAAQAAALLWQHRQAGSKLTALPAGLRPADADAGHAIQAQLPVVAGDAVAGWKIAATSSAGQVHIGVGGPLAGRLLAATVAGDGASWSLTGNGMRVAEPEFVFRFGADLPPRGEPYTVDDVLTAVAALHTGIEVPDSRFTDFVTAGEAQLLADDACAHQFVLGPATAADWRALDLSRHAVQATVDQAGGQQLLREGSGAAVLGDPRLALAWLVNDLRQRGLGLAAGQFVTTGTCMPPLAIAPGDRVWADFGLLGRVSAAFTA</sequence>
<dbReference type="GO" id="GO:0005737">
    <property type="term" value="C:cytoplasm"/>
    <property type="evidence" value="ECO:0007669"/>
    <property type="project" value="TreeGrafter"/>
</dbReference>
<comment type="caution">
    <text evidence="1">The sequence shown here is derived from an EMBL/GenBank/DDBJ whole genome shotgun (WGS) entry which is preliminary data.</text>
</comment>
<evidence type="ECO:0000313" key="2">
    <source>
        <dbReference type="Proteomes" id="UP000301751"/>
    </source>
</evidence>
<dbReference type="InterPro" id="IPR050772">
    <property type="entry name" value="Hydratase-Decarb/MhpD_sf"/>
</dbReference>
<dbReference type="InterPro" id="IPR036663">
    <property type="entry name" value="Fumarylacetoacetase_C_sf"/>
</dbReference>